<dbReference type="OrthoDB" id="9800168at2"/>
<keyword evidence="2" id="KW-1185">Reference proteome</keyword>
<protein>
    <recommendedName>
        <fullName evidence="3">Cysteine-rich CWC family protein</fullName>
    </recommendedName>
</protein>
<reference evidence="1 2" key="1">
    <citation type="submission" date="2019-03" db="EMBL/GenBank/DDBJ databases">
        <title>San Antonio Military Medical Center submission to MRSN (WRAIR), pending publication.</title>
        <authorList>
            <person name="Blyth D.M."/>
            <person name="Mccarthy S.L."/>
            <person name="Schall S.E."/>
            <person name="Stam J.A."/>
            <person name="Ong A.C."/>
            <person name="Mcgann P.T."/>
        </authorList>
    </citation>
    <scope>NUCLEOTIDE SEQUENCE [LARGE SCALE GENOMIC DNA]</scope>
    <source>
        <strain evidence="1 2">MRSN571793</strain>
    </source>
</reference>
<dbReference type="AlphaFoldDB" id="A0A4Y8L8U4"/>
<dbReference type="Proteomes" id="UP000297861">
    <property type="component" value="Unassembled WGS sequence"/>
</dbReference>
<evidence type="ECO:0000313" key="2">
    <source>
        <dbReference type="Proteomes" id="UP000297861"/>
    </source>
</evidence>
<evidence type="ECO:0000313" key="1">
    <source>
        <dbReference type="EMBL" id="TFD99055.1"/>
    </source>
</evidence>
<name>A0A4Y8L8U4_9BACT</name>
<dbReference type="Pfam" id="PF14375">
    <property type="entry name" value="Cys_rich_CWC"/>
    <property type="match status" value="1"/>
</dbReference>
<dbReference type="RefSeq" id="WP_035332220.1">
    <property type="nucleotide sequence ID" value="NZ_JAWZLG010000034.1"/>
</dbReference>
<organism evidence="1 2">
    <name type="scientific">Dysgonomonas capnocytophagoides</name>
    <dbReference type="NCBI Taxonomy" id="45254"/>
    <lineage>
        <taxon>Bacteria</taxon>
        <taxon>Pseudomonadati</taxon>
        <taxon>Bacteroidota</taxon>
        <taxon>Bacteroidia</taxon>
        <taxon>Bacteroidales</taxon>
        <taxon>Dysgonomonadaceae</taxon>
        <taxon>Dysgonomonas</taxon>
    </lineage>
</organism>
<dbReference type="STRING" id="1121485.GCA_000426485_00264"/>
<comment type="caution">
    <text evidence="1">The sequence shown here is derived from an EMBL/GenBank/DDBJ whole genome shotgun (WGS) entry which is preliminary data.</text>
</comment>
<gene>
    <name evidence="1" type="ORF">E2605_02935</name>
</gene>
<sequence>MEKRCPCCGKTFECRHNDILSCQCTQIHLSTKELAYIDALYPGCLCLQCLKDLKASFYKQGLDEIEELLTPNKSE</sequence>
<accession>A0A4Y8L8U4</accession>
<proteinExistence type="predicted"/>
<evidence type="ECO:0008006" key="3">
    <source>
        <dbReference type="Google" id="ProtNLM"/>
    </source>
</evidence>
<dbReference type="EMBL" id="SOML01000001">
    <property type="protein sequence ID" value="TFD99055.1"/>
    <property type="molecule type" value="Genomic_DNA"/>
</dbReference>
<dbReference type="InterPro" id="IPR032720">
    <property type="entry name" value="Cys_rich_CWC"/>
</dbReference>